<proteinExistence type="predicted"/>
<feature type="compositionally biased region" description="Basic and acidic residues" evidence="1">
    <location>
        <begin position="48"/>
        <end position="63"/>
    </location>
</feature>
<reference evidence="3 4" key="1">
    <citation type="submission" date="2016-11" db="EMBL/GenBank/DDBJ databases">
        <title>Draft genome of Pseudomonas versuta A4R1.12.</title>
        <authorList>
            <person name="See-Too W.-S."/>
        </authorList>
    </citation>
    <scope>NUCLEOTIDE SEQUENCE [LARGE SCALE GENOMIC DNA]</scope>
    <source>
        <strain evidence="3 4">A4R1.12</strain>
    </source>
</reference>
<dbReference type="Proteomes" id="UP000186677">
    <property type="component" value="Unassembled WGS sequence"/>
</dbReference>
<comment type="caution">
    <text evidence="3">The sequence shown here is derived from an EMBL/GenBank/DDBJ whole genome shotgun (WGS) entry which is preliminary data.</text>
</comment>
<feature type="region of interest" description="Disordered" evidence="1">
    <location>
        <begin position="116"/>
        <end position="139"/>
    </location>
</feature>
<dbReference type="EMBL" id="MPJD01000018">
    <property type="protein sequence ID" value="OKA23576.1"/>
    <property type="molecule type" value="Genomic_DNA"/>
</dbReference>
<dbReference type="AlphaFoldDB" id="A0A0M4QKH8"/>
<feature type="compositionally biased region" description="Acidic residues" evidence="1">
    <location>
        <begin position="29"/>
        <end position="47"/>
    </location>
</feature>
<dbReference type="Proteomes" id="UP000185990">
    <property type="component" value="Unassembled WGS sequence"/>
</dbReference>
<accession>A0A1Q4KCC2</accession>
<evidence type="ECO:0000313" key="5">
    <source>
        <dbReference type="Proteomes" id="UP000186677"/>
    </source>
</evidence>
<sequence>MTDSRRPFGAEEPEDIDDTEDRMGSVEPLDFDDPDDTRESLDDLVTDEEYKRHIGDNRPRNREVSGAALPGRDSDPDDLDADMLIPEDGARDAYEAVEERGGAADWDLSVVKGSEIGAGHGLDEAELADIDPVGRKQPK</sequence>
<feature type="compositionally biased region" description="Acidic residues" evidence="1">
    <location>
        <begin position="11"/>
        <end position="20"/>
    </location>
</feature>
<keyword evidence="3" id="KW-0808">Transferase</keyword>
<name>A0A0M4QKH8_9PSED</name>
<dbReference type="GO" id="GO:0016301">
    <property type="term" value="F:kinase activity"/>
    <property type="evidence" value="ECO:0007669"/>
    <property type="project" value="UniProtKB-KW"/>
</dbReference>
<feature type="region of interest" description="Disordered" evidence="1">
    <location>
        <begin position="1"/>
        <end position="84"/>
    </location>
</feature>
<dbReference type="EMBL" id="MPJC01000019">
    <property type="protein sequence ID" value="OKA18230.1"/>
    <property type="molecule type" value="Genomic_DNA"/>
</dbReference>
<organism evidence="3 4">
    <name type="scientific">Pseudomonas versuta</name>
    <dbReference type="NCBI Taxonomy" id="1788301"/>
    <lineage>
        <taxon>Bacteria</taxon>
        <taxon>Pseudomonadati</taxon>
        <taxon>Pseudomonadota</taxon>
        <taxon>Gammaproteobacteria</taxon>
        <taxon>Pseudomonadales</taxon>
        <taxon>Pseudomonadaceae</taxon>
        <taxon>Pseudomonas</taxon>
    </lineage>
</organism>
<evidence type="ECO:0000313" key="4">
    <source>
        <dbReference type="Proteomes" id="UP000185990"/>
    </source>
</evidence>
<reference evidence="2 5" key="2">
    <citation type="submission" date="2016-11" db="EMBL/GenBank/DDBJ databases">
        <title>Draft genome of Pseudomonas versuta A4R1.5.</title>
        <authorList>
            <person name="See-Too W.-S."/>
        </authorList>
    </citation>
    <scope>NUCLEOTIDE SEQUENCE [LARGE SCALE GENOMIC DNA]</scope>
    <source>
        <strain evidence="2 5">A4R1.5</strain>
    </source>
</reference>
<evidence type="ECO:0000256" key="1">
    <source>
        <dbReference type="SAM" id="MobiDB-lite"/>
    </source>
</evidence>
<evidence type="ECO:0000313" key="3">
    <source>
        <dbReference type="EMBL" id="OKA23576.1"/>
    </source>
</evidence>
<gene>
    <name evidence="2" type="ORF">BOH73_19630</name>
    <name evidence="3" type="ORF">BOH74_09735</name>
</gene>
<keyword evidence="5" id="KW-1185">Reference proteome</keyword>
<dbReference type="KEGG" id="ppsy:AOC04_16500"/>
<evidence type="ECO:0000313" key="2">
    <source>
        <dbReference type="EMBL" id="OKA18230.1"/>
    </source>
</evidence>
<accession>A0A0M4QKH8</accession>
<dbReference type="OrthoDB" id="7026815at2"/>
<protein>
    <submittedName>
        <fullName evidence="3">Serine kinase/phosphatase</fullName>
    </submittedName>
</protein>
<keyword evidence="3" id="KW-0418">Kinase</keyword>
<dbReference type="RefSeq" id="WP_060695232.1">
    <property type="nucleotide sequence ID" value="NZ_CP012676.1"/>
</dbReference>